<dbReference type="PANTHER" id="PTHR24006:SF827">
    <property type="entry name" value="UBIQUITIN CARBOXYL-TERMINAL HYDROLASE 34"/>
    <property type="match status" value="1"/>
</dbReference>
<keyword evidence="2" id="KW-0833">Ubl conjugation pathway</keyword>
<dbReference type="Proteomes" id="UP000076078">
    <property type="component" value="Unassembled WGS sequence"/>
</dbReference>
<dbReference type="GO" id="GO:0016579">
    <property type="term" value="P:protein deubiquitination"/>
    <property type="evidence" value="ECO:0007669"/>
    <property type="project" value="InterPro"/>
</dbReference>
<dbReference type="Pfam" id="PF25010">
    <property type="entry name" value="ARM_UBP24_USP9X-Y"/>
    <property type="match status" value="1"/>
</dbReference>
<dbReference type="OrthoDB" id="289038at2759"/>
<dbReference type="Gene3D" id="3.90.70.10">
    <property type="entry name" value="Cysteine proteinases"/>
    <property type="match status" value="1"/>
</dbReference>
<dbReference type="GO" id="GO:0005634">
    <property type="term" value="C:nucleus"/>
    <property type="evidence" value="ECO:0007669"/>
    <property type="project" value="TreeGrafter"/>
</dbReference>
<name>A0A151ZJY2_TIELA</name>
<dbReference type="Pfam" id="PF00443">
    <property type="entry name" value="UCH"/>
    <property type="match status" value="1"/>
</dbReference>
<feature type="compositionally biased region" description="Low complexity" evidence="4">
    <location>
        <begin position="78"/>
        <end position="98"/>
    </location>
</feature>
<keyword evidence="3" id="KW-0378">Hydrolase</keyword>
<dbReference type="PROSITE" id="PS50235">
    <property type="entry name" value="USP_3"/>
    <property type="match status" value="1"/>
</dbReference>
<feature type="region of interest" description="Disordered" evidence="4">
    <location>
        <begin position="78"/>
        <end position="158"/>
    </location>
</feature>
<evidence type="ECO:0000259" key="5">
    <source>
        <dbReference type="PROSITE" id="PS50235"/>
    </source>
</evidence>
<dbReference type="EMBL" id="LODT01000022">
    <property type="protein sequence ID" value="KYQ94124.1"/>
    <property type="molecule type" value="Genomic_DNA"/>
</dbReference>
<feature type="compositionally biased region" description="Polar residues" evidence="4">
    <location>
        <begin position="518"/>
        <end position="535"/>
    </location>
</feature>
<keyword evidence="1" id="KW-0645">Protease</keyword>
<sequence length="2824" mass="320859">MIENTTNTCNNSSKVNEETTLNVKNIEIPNIAVNDNIQVVVTKAPLNNQITPNFSSSSLSSMSSNSSHDLQSLNIPSNAVQQQQHQNSGNSSLNNSSNHIPNTSSHQRSPSDQTILVTPQSPSLTPDTPDLKSIVPKSTSSSPVLSQTSPSTPTIFSPSLSPSISSNTLSSSSSSSSTPSLDLIKYFKEIENSLRNDALPVAQLQMLIQILDKSKKLENDQMMYFLNVWFPKYVLYVLSFKNLTAEIKLHIIKFLKGAIEISIEYIHTLSNDFKYEDIWLSIARIFNPNHSFYTPNKIEINKEDIPDNQIFKLKLADFQTSVQGTNSNSNNNGSTSNNNGGNGNGGGGQSIYYYYNLNVLSDCGYFDKFLQLITQRPSLSKLKSAMKPLHTIRDELSVSFLQEYIPKLKENIFNYLLDLFYEDLPTGERDHYREIYQYLQHLLAVTNTPLEISRMFQEFDLNRALRCFLSVNLEKKLRGLRFIKKESTKCIKTETSKSFAFTNFLKKPKSKQGGASGSGTKTSPLPSPSATPYNASNQGGSSSSPNQSPGQGNSGTGGTNQSNQSNQNQNSGNNSNNNSNNNAHPPLIYEWVLKNEIIESCCKLCDQPDIMRHCIPVMIFLSQYGKLETKHIELLWKSTIGKHESVKNIIFSAILALINYMSIQLVDYLYDLIQKTFDQYKASDFDQEFLMFLYNFSTVAIQHQDNSSSSTQPSRSGAKQLYGLELFYRLAVTQHYQILDDKNYHLIDNQALQISQNLVSNARSHFVNLLKLSEYSSYRNHYLEMAVENLRTQVNVYESLAIIVNTIDQKKVKAHIEVLEQKFKIFDLLFKEISQYKRTTLERSKFYNATGPTQSLNKAIFQGQFPHLLQVQARLDFLEFIISQSNLMLNHQQVDILWDSFVTMALTQEERETYFIWLKNTKLSTSNSKTTIPESVIKHLFMEKMSSLDWSHLGPSSYSVFERFFFFINERSGKIKKIQQSIFNTGDGLFGGSNQFSLSGGNIGSGNASSLNNNSLQKPKSSPLLSSTSPNITVSSPHMYSTPNNSGGNSNNGNSNAGSSPVPSPQSSPLLSSVNYQSTSGNSNVTGEFYIVSIDLLGINYFWSIALDSVHLEFSNSAINTLIQLYSSENSKSSVKYKEEFLKICIDHLQKNLLNLKQQSNQQSPQREELVQRVCRVLIMMKQFRLENTSKGSMDEYKSPKPHHRLIGSLFSSPSTPRDEPMKPNAYFVKLDRGDSHIVPDVYGSDTLRTFKRKIANLYNIQPKPTCKSLKVYLVDKELKDDDKSMDEFKILDSNGVQSYPILVKRTVIVNSNVNNNNNNNNNNISTQQQQQPQQNEKKLKNQSKKKDGNGSGNNSDESSDDEDLGDMDVLDDTPVASMVIESIQHQLGGIGLVGDLVLRKVQENPKSRLVNGKVKNEDFIGGIIAKSQFFDQIFNLLNLDDHQIAENAWELLADLPYNEKLYKDIKLLREDLNVLFPTNTIYKTLYSLKVFESIMEMKQGGVHTFTLTESSSLGALNYQVSSDEIKEKFIQKQGVNYLITLFTNSDISSQSGYIRFYGALLKSVSLLTLKNSGEKPSYSMQKRLFRKETSYSISPAFTQKLFRVISGISVISSASSPPLTATQSEDLHIAITFGLEILLTSLVYNYSPDQLLDALKLFDWKTWLKSLLLECNDRSIQIKVSNALLNLTTNFQNPQSQSKSIDISLYFVAILLSFLPEINNYSTTSEQYFCLLSELLNIGYPVLNNTNNNNNNNNNSTNDNSNYLIDLLGQLIEKIKVIPIRENTAYQQKDHILNGILNVIRNLIRRRPSLKSLCKETNLIEFLWYDGLFKTPTANDHGGTQPPLCKTKDSRVNCFRLLRELTKNDYETFFKVERFIIKEIESTDAHNDWNYSPFDKEKTMYGYVGLKNQGATCYMNSLVQQLYYSPHLKKGLLSLNLIHEQSNQHVHQISPMIIGQKQQQQQQSQLDDKLQSEYLLNQLQLLFIYLQESSKRYYDPYNFCRSIKNYDGTYINLGVQMDAYEFFLILLDKLEESLKVHPNQKDLLKESFGGVFTNQFISKECTHRSHREEPFLSISLEVKNKKSLLESFNSFVEPEYLVGNNKYKCEGCDTRVDAMKRCLIDKLPNTLILHMKRFEYDLDNMRNIKLNDFCEFPMVLDTEPYCFEPLDRKEKNQMPVMADEHPDKYKYTLSGIVLHQGTADSGHYITLIKDNQSGNWFELNDTLVQAYDPNRIPIDCFGGFDDVKEMDKETQKVVTVKRPKTCNAYMLFYTKSIPNEYPSSTPIPMSPLPTLPNLNVAGDQQRSSTPPNLSSSTTSSSDSLLKIQNNMNKISHSALEMVWNENSVFLTEKFLYDLDFGNFIWDTVNLYHQPTFDEVIPVPNRGVPVDLQKALLSSIKLSVRYLIDIYAHSKEKGIIDVWAYHIKRLMRDCVEGAEWLLAYLCERKALLKSILVSCYFEKTRNVFVNMLTFAVKLVKNHYGKQPDGSTVPIISLFCRVVLSLIKSYNEYSKRAVQQLFTLIFNIVQGCEEERELLLQKGLISKLVDTFVGVISSTTSFGYGTSSGYSIMGGNNSSISSSVTSSNMGSSSGNSSTVVQQPNEPNKMLDLLSYLIRYCQYSPNPAITILQYPSEREKNRPRMNIILDKQSVPTTSPFKSSSYPTNVGPDSYVYAYSDPTLVAILSKMFLIKLVKEYGWNDSAKHLFKHLAWENKTVSTHLLTIIKDSMAKNFQSYYNIFSCSTALLEMNDSISTWRIETYMTYFLKIIDNMIIQESQEIFIKYISRITGVSSSTSTPFQPITTDEFITWRNKNKDLVIKTIKDSYYR</sequence>
<evidence type="ECO:0000256" key="3">
    <source>
        <dbReference type="ARBA" id="ARBA00022801"/>
    </source>
</evidence>
<feature type="compositionally biased region" description="Low complexity" evidence="4">
    <location>
        <begin position="2304"/>
        <end position="2318"/>
    </location>
</feature>
<feature type="compositionally biased region" description="Low complexity" evidence="4">
    <location>
        <begin position="536"/>
        <end position="551"/>
    </location>
</feature>
<feature type="compositionally biased region" description="Low complexity" evidence="4">
    <location>
        <begin position="1041"/>
        <end position="1074"/>
    </location>
</feature>
<dbReference type="InterPro" id="IPR038765">
    <property type="entry name" value="Papain-like_cys_pep_sf"/>
</dbReference>
<dbReference type="InParanoid" id="A0A151ZJY2"/>
<dbReference type="FunFam" id="3.90.70.10:FF:000022">
    <property type="entry name" value="Ubiquitin carboxyl-terminal hydrolase 24"/>
    <property type="match status" value="1"/>
</dbReference>
<evidence type="ECO:0000313" key="6">
    <source>
        <dbReference type="EMBL" id="KYQ94124.1"/>
    </source>
</evidence>
<dbReference type="PROSITE" id="PS00972">
    <property type="entry name" value="USP_1"/>
    <property type="match status" value="1"/>
</dbReference>
<keyword evidence="7" id="KW-1185">Reference proteome</keyword>
<dbReference type="InterPro" id="IPR028889">
    <property type="entry name" value="USP"/>
</dbReference>
<proteinExistence type="predicted"/>
<feature type="compositionally biased region" description="Basic and acidic residues" evidence="4">
    <location>
        <begin position="1336"/>
        <end position="1349"/>
    </location>
</feature>
<dbReference type="InterPro" id="IPR018200">
    <property type="entry name" value="USP_CS"/>
</dbReference>
<comment type="caution">
    <text evidence="6">The sequence shown here is derived from an EMBL/GenBank/DDBJ whole genome shotgun (WGS) entry which is preliminary data.</text>
</comment>
<dbReference type="PROSITE" id="PS00973">
    <property type="entry name" value="USP_2"/>
    <property type="match status" value="1"/>
</dbReference>
<dbReference type="OMA" id="MDAYEFF"/>
<dbReference type="InterPro" id="IPR056850">
    <property type="entry name" value="ARM_UBP34_24_USP9X_Y"/>
</dbReference>
<dbReference type="CDD" id="cd02659">
    <property type="entry name" value="peptidase_C19C"/>
    <property type="match status" value="1"/>
</dbReference>
<reference evidence="6 7" key="1">
    <citation type="submission" date="2015-12" db="EMBL/GenBank/DDBJ databases">
        <title>Dictyostelia acquired genes for synthesis and detection of signals that induce cell-type specialization by lateral gene transfer from prokaryotes.</title>
        <authorList>
            <person name="Gloeckner G."/>
            <person name="Schaap P."/>
        </authorList>
    </citation>
    <scope>NUCLEOTIDE SEQUENCE [LARGE SCALE GENOMIC DNA]</scope>
    <source>
        <strain evidence="6 7">TK</strain>
    </source>
</reference>
<feature type="compositionally biased region" description="Low complexity" evidence="4">
    <location>
        <begin position="136"/>
        <end position="158"/>
    </location>
</feature>
<dbReference type="GO" id="GO:0005829">
    <property type="term" value="C:cytosol"/>
    <property type="evidence" value="ECO:0007669"/>
    <property type="project" value="TreeGrafter"/>
</dbReference>
<organism evidence="6 7">
    <name type="scientific">Tieghemostelium lacteum</name>
    <name type="common">Slime mold</name>
    <name type="synonym">Dictyostelium lacteum</name>
    <dbReference type="NCBI Taxonomy" id="361077"/>
    <lineage>
        <taxon>Eukaryota</taxon>
        <taxon>Amoebozoa</taxon>
        <taxon>Evosea</taxon>
        <taxon>Eumycetozoa</taxon>
        <taxon>Dictyostelia</taxon>
        <taxon>Dictyosteliales</taxon>
        <taxon>Raperosteliaceae</taxon>
        <taxon>Tieghemostelium</taxon>
    </lineage>
</organism>
<feature type="region of interest" description="Disordered" evidence="4">
    <location>
        <begin position="508"/>
        <end position="581"/>
    </location>
</feature>
<gene>
    <name evidence="6" type="ORF">DLAC_04405</name>
</gene>
<feature type="compositionally biased region" description="Acidic residues" evidence="4">
    <location>
        <begin position="1358"/>
        <end position="1369"/>
    </location>
</feature>
<feature type="region of interest" description="Disordered" evidence="4">
    <location>
        <begin position="1313"/>
        <end position="1369"/>
    </location>
</feature>
<feature type="region of interest" description="Disordered" evidence="4">
    <location>
        <begin position="2281"/>
        <end position="2318"/>
    </location>
</feature>
<feature type="compositionally biased region" description="Low complexity" evidence="4">
    <location>
        <begin position="1313"/>
        <end position="1335"/>
    </location>
</feature>
<feature type="domain" description="USP" evidence="5">
    <location>
        <begin position="1905"/>
        <end position="2273"/>
    </location>
</feature>
<evidence type="ECO:0000256" key="4">
    <source>
        <dbReference type="SAM" id="MobiDB-lite"/>
    </source>
</evidence>
<evidence type="ECO:0000256" key="1">
    <source>
        <dbReference type="ARBA" id="ARBA00022670"/>
    </source>
</evidence>
<dbReference type="InterPro" id="IPR001394">
    <property type="entry name" value="Peptidase_C19_UCH"/>
</dbReference>
<dbReference type="GO" id="GO:0004843">
    <property type="term" value="F:cysteine-type deubiquitinase activity"/>
    <property type="evidence" value="ECO:0007669"/>
    <property type="project" value="InterPro"/>
</dbReference>
<evidence type="ECO:0000313" key="7">
    <source>
        <dbReference type="Proteomes" id="UP000076078"/>
    </source>
</evidence>
<dbReference type="STRING" id="361077.A0A151ZJY2"/>
<feature type="compositionally biased region" description="Polar residues" evidence="4">
    <location>
        <begin position="99"/>
        <end position="126"/>
    </location>
</feature>
<dbReference type="GO" id="GO:0006508">
    <property type="term" value="P:proteolysis"/>
    <property type="evidence" value="ECO:0007669"/>
    <property type="project" value="UniProtKB-KW"/>
</dbReference>
<feature type="region of interest" description="Disordered" evidence="4">
    <location>
        <begin position="1035"/>
        <end position="1077"/>
    </location>
</feature>
<dbReference type="SUPFAM" id="SSF54001">
    <property type="entry name" value="Cysteine proteinases"/>
    <property type="match status" value="1"/>
</dbReference>
<accession>A0A151ZJY2</accession>
<dbReference type="InterPro" id="IPR050164">
    <property type="entry name" value="Peptidase_C19"/>
</dbReference>
<feature type="region of interest" description="Disordered" evidence="4">
    <location>
        <begin position="1009"/>
        <end position="1028"/>
    </location>
</feature>
<protein>
    <recommendedName>
        <fullName evidence="5">USP domain-containing protein</fullName>
    </recommendedName>
</protein>
<feature type="compositionally biased region" description="Low complexity" evidence="4">
    <location>
        <begin position="559"/>
        <end position="581"/>
    </location>
</feature>
<dbReference type="PANTHER" id="PTHR24006">
    <property type="entry name" value="UBIQUITIN CARBOXYL-TERMINAL HYDROLASE"/>
    <property type="match status" value="1"/>
</dbReference>
<evidence type="ECO:0000256" key="2">
    <source>
        <dbReference type="ARBA" id="ARBA00022786"/>
    </source>
</evidence>